<dbReference type="RefSeq" id="WP_362776194.1">
    <property type="nucleotide sequence ID" value="NZ_JBHSBC010000002.1"/>
</dbReference>
<dbReference type="Proteomes" id="UP001595698">
    <property type="component" value="Unassembled WGS sequence"/>
</dbReference>
<dbReference type="EMBL" id="JBHSBC010000002">
    <property type="protein sequence ID" value="MFC3979165.1"/>
    <property type="molecule type" value="Genomic_DNA"/>
</dbReference>
<accession>A0ABV8EVE8</accession>
<comment type="caution">
    <text evidence="2">The sequence shown here is derived from an EMBL/GenBank/DDBJ whole genome shotgun (WGS) entry which is preliminary data.</text>
</comment>
<organism evidence="2 3">
    <name type="scientific">Streptosporangium jomthongense</name>
    <dbReference type="NCBI Taxonomy" id="1193683"/>
    <lineage>
        <taxon>Bacteria</taxon>
        <taxon>Bacillati</taxon>
        <taxon>Actinomycetota</taxon>
        <taxon>Actinomycetes</taxon>
        <taxon>Streptosporangiales</taxon>
        <taxon>Streptosporangiaceae</taxon>
        <taxon>Streptosporangium</taxon>
    </lineage>
</organism>
<keyword evidence="3" id="KW-1185">Reference proteome</keyword>
<protein>
    <submittedName>
        <fullName evidence="2">YqcI/YcgG family protein</fullName>
    </submittedName>
</protein>
<reference evidence="3" key="1">
    <citation type="journal article" date="2019" name="Int. J. Syst. Evol. Microbiol.">
        <title>The Global Catalogue of Microorganisms (GCM) 10K type strain sequencing project: providing services to taxonomists for standard genome sequencing and annotation.</title>
        <authorList>
            <consortium name="The Broad Institute Genomics Platform"/>
            <consortium name="The Broad Institute Genome Sequencing Center for Infectious Disease"/>
            <person name="Wu L."/>
            <person name="Ma J."/>
        </authorList>
    </citation>
    <scope>NUCLEOTIDE SEQUENCE [LARGE SCALE GENOMIC DNA]</scope>
    <source>
        <strain evidence="3">TBRC 7912</strain>
    </source>
</reference>
<evidence type="ECO:0000256" key="1">
    <source>
        <dbReference type="SAM" id="MobiDB-lite"/>
    </source>
</evidence>
<sequence>MGESASARMWTSAQEPPEDSPEWVSRERRRIRDALLSTHPFPYPCHFGAIGEAAGNNYYTFMNLRRDFSGEVAAVARDLAHFIGIQRGSPEERLSFLLMVGPPSGERDFAGYRALFWKVLSGLHSSDRGPRPPDVPDDPDDPKWDFNFGGERLFGFGMCPAYGPRRSRALGQCLLIAMQSRSVFGNIGGSTAAGRAAKRRIRRSLSRYEDVPLLSDAGDGLGSTAEKWKQYFPEIDGRPLTGGCPIRWERR</sequence>
<dbReference type="InterPro" id="IPR014988">
    <property type="entry name" value="Uncharacterised_YqcI/YcgG"/>
</dbReference>
<dbReference type="PANTHER" id="PTHR40045:SF1">
    <property type="entry name" value="YQCI_YCGG FAMILY PROTEIN"/>
    <property type="match status" value="1"/>
</dbReference>
<evidence type="ECO:0000313" key="2">
    <source>
        <dbReference type="EMBL" id="MFC3979165.1"/>
    </source>
</evidence>
<evidence type="ECO:0000313" key="3">
    <source>
        <dbReference type="Proteomes" id="UP001595698"/>
    </source>
</evidence>
<dbReference type="PANTHER" id="PTHR40045">
    <property type="entry name" value="YCGG FAMILY PROTEIN"/>
    <property type="match status" value="1"/>
</dbReference>
<dbReference type="Pfam" id="PF08892">
    <property type="entry name" value="YqcI_YcgG"/>
    <property type="match status" value="1"/>
</dbReference>
<feature type="region of interest" description="Disordered" evidence="1">
    <location>
        <begin position="1"/>
        <end position="25"/>
    </location>
</feature>
<proteinExistence type="predicted"/>
<gene>
    <name evidence="2" type="ORF">ACFOYY_03475</name>
</gene>
<name>A0ABV8EVE8_9ACTN</name>